<keyword evidence="1" id="KW-0472">Membrane</keyword>
<dbReference type="OrthoDB" id="8282592at2"/>
<evidence type="ECO:0008006" key="4">
    <source>
        <dbReference type="Google" id="ProtNLM"/>
    </source>
</evidence>
<accession>A0A368NWD3</accession>
<evidence type="ECO:0000256" key="1">
    <source>
        <dbReference type="SAM" id="Phobius"/>
    </source>
</evidence>
<evidence type="ECO:0000313" key="3">
    <source>
        <dbReference type="Proteomes" id="UP000436911"/>
    </source>
</evidence>
<dbReference type="Pfam" id="PF19495">
    <property type="entry name" value="DUF6030"/>
    <property type="match status" value="1"/>
</dbReference>
<feature type="transmembrane region" description="Helical" evidence="1">
    <location>
        <begin position="29"/>
        <end position="48"/>
    </location>
</feature>
<dbReference type="RefSeq" id="WP_060716392.1">
    <property type="nucleotide sequence ID" value="NZ_CP055265.1"/>
</dbReference>
<proteinExistence type="predicted"/>
<dbReference type="InterPro" id="IPR046071">
    <property type="entry name" value="DUF6030"/>
</dbReference>
<sequence length="292" mass="32889">MQQRVIPSGHKRPDGSLEAHRMRRRGLRLFAVIFLLFCCSIAIAVLTADDQRRLNQLIESVKDVLPWQSREEPEPTVLRGKRLASAQMPSEQVMVPARFFDMPPLLDIAAPVRKFRISGKTLCEQIKAAGLGTADWVQNPFSPGIFNCIAETSLPAAKPDGDAPSFFMVVRGTPDGQVTQIRIKVIEVKSSQQIWQRYDAALDLILNASRWPDFAGDFDRMRSLEPFEANHFGISLKLTKEFMGPERYNIIFMPEDDGELERRTRAALNAQPSLKTAPLTASFWPRQVLGGR</sequence>
<keyword evidence="1" id="KW-0812">Transmembrane</keyword>
<dbReference type="GeneID" id="60681587"/>
<organism evidence="2 3">
    <name type="scientific">Agrobacterium vitis</name>
    <name type="common">Rhizobium vitis</name>
    <dbReference type="NCBI Taxonomy" id="373"/>
    <lineage>
        <taxon>Bacteria</taxon>
        <taxon>Pseudomonadati</taxon>
        <taxon>Pseudomonadota</taxon>
        <taxon>Alphaproteobacteria</taxon>
        <taxon>Hyphomicrobiales</taxon>
        <taxon>Rhizobiaceae</taxon>
        <taxon>Rhizobium/Agrobacterium group</taxon>
        <taxon>Agrobacterium</taxon>
    </lineage>
</organism>
<evidence type="ECO:0000313" key="2">
    <source>
        <dbReference type="EMBL" id="KAA3521894.1"/>
    </source>
</evidence>
<comment type="caution">
    <text evidence="2">The sequence shown here is derived from an EMBL/GenBank/DDBJ whole genome shotgun (WGS) entry which is preliminary data.</text>
</comment>
<keyword evidence="1" id="KW-1133">Transmembrane helix</keyword>
<reference evidence="2 3" key="1">
    <citation type="submission" date="2018-08" db="EMBL/GenBank/DDBJ databases">
        <title>Genome sequencing of Agrobacterium vitis strain ICMP 10754.</title>
        <authorList>
            <person name="Visnovsky S.B."/>
            <person name="Pitman A.R."/>
        </authorList>
    </citation>
    <scope>NUCLEOTIDE SEQUENCE [LARGE SCALE GENOMIC DNA]</scope>
    <source>
        <strain evidence="2 3">ICMP 10754</strain>
    </source>
</reference>
<protein>
    <recommendedName>
        <fullName evidence="4">Exopolysaccharide biosynthesis protein</fullName>
    </recommendedName>
</protein>
<dbReference type="EMBL" id="QUSG01000021">
    <property type="protein sequence ID" value="KAA3521894.1"/>
    <property type="molecule type" value="Genomic_DNA"/>
</dbReference>
<name>A0A368NWD3_AGRVI</name>
<gene>
    <name evidence="2" type="ORF">DXT89_23315</name>
</gene>
<dbReference type="AlphaFoldDB" id="A0A368NWD3"/>
<dbReference type="Proteomes" id="UP000436911">
    <property type="component" value="Unassembled WGS sequence"/>
</dbReference>